<dbReference type="PROSITE" id="PS01280">
    <property type="entry name" value="GIDA_1"/>
    <property type="match status" value="1"/>
</dbReference>
<dbReference type="SMART" id="SM01228">
    <property type="entry name" value="GIDA_assoc_3"/>
    <property type="match status" value="1"/>
</dbReference>
<dbReference type="HAMAP" id="MF_00129">
    <property type="entry name" value="MnmG_GidA"/>
    <property type="match status" value="1"/>
</dbReference>
<dbReference type="InterPro" id="IPR036188">
    <property type="entry name" value="FAD/NAD-bd_sf"/>
</dbReference>
<dbReference type="Gene3D" id="1.10.150.570">
    <property type="entry name" value="GidA associated domain, C-terminal subdomain"/>
    <property type="match status" value="1"/>
</dbReference>
<evidence type="ECO:0000256" key="4">
    <source>
        <dbReference type="ARBA" id="ARBA00020461"/>
    </source>
</evidence>
<reference evidence="14" key="1">
    <citation type="journal article" date="2019" name="Int. J. Syst. Evol. Microbiol.">
        <title>The Global Catalogue of Microorganisms (GCM) 10K type strain sequencing project: providing services to taxonomists for standard genome sequencing and annotation.</title>
        <authorList>
            <consortium name="The Broad Institute Genomics Platform"/>
            <consortium name="The Broad Institute Genome Sequencing Center for Infectious Disease"/>
            <person name="Wu L."/>
            <person name="Ma J."/>
        </authorList>
    </citation>
    <scope>NUCLEOTIDE SEQUENCE [LARGE SCALE GENOMIC DNA]</scope>
    <source>
        <strain evidence="14">JCM 15089</strain>
    </source>
</reference>
<evidence type="ECO:0000256" key="7">
    <source>
        <dbReference type="ARBA" id="ARBA00022827"/>
    </source>
</evidence>
<comment type="cofactor">
    <cofactor evidence="1 11">
        <name>FAD</name>
        <dbReference type="ChEBI" id="CHEBI:57692"/>
    </cofactor>
</comment>
<dbReference type="Pfam" id="PF21680">
    <property type="entry name" value="GIDA_C_1st"/>
    <property type="match status" value="1"/>
</dbReference>
<dbReference type="EMBL" id="BAAADD010000009">
    <property type="protein sequence ID" value="GAA0580809.1"/>
    <property type="molecule type" value="Genomic_DNA"/>
</dbReference>
<organism evidence="13 14">
    <name type="scientific">Rhizomicrobium electricum</name>
    <dbReference type="NCBI Taxonomy" id="480070"/>
    <lineage>
        <taxon>Bacteria</taxon>
        <taxon>Pseudomonadati</taxon>
        <taxon>Pseudomonadota</taxon>
        <taxon>Alphaproteobacteria</taxon>
        <taxon>Micropepsales</taxon>
        <taxon>Micropepsaceae</taxon>
        <taxon>Rhizomicrobium</taxon>
    </lineage>
</organism>
<keyword evidence="5 11" id="KW-0285">Flavoprotein</keyword>
<gene>
    <name evidence="11 13" type="primary">mnmG</name>
    <name evidence="11" type="synonym">gidA</name>
    <name evidence="13" type="ORF">GCM10008942_32100</name>
</gene>
<dbReference type="Gene3D" id="1.10.10.1800">
    <property type="entry name" value="tRNA uridine 5-carboxymethylaminomethyl modification enzyme MnmG/GidA"/>
    <property type="match status" value="1"/>
</dbReference>
<dbReference type="PANTHER" id="PTHR11806:SF0">
    <property type="entry name" value="PROTEIN MTO1 HOMOLOG, MITOCHONDRIAL"/>
    <property type="match status" value="1"/>
</dbReference>
<keyword evidence="11" id="KW-0963">Cytoplasm</keyword>
<comment type="function">
    <text evidence="2 11">NAD-binding protein involved in the addition of a carboxymethylaminomethyl (cmnm) group at the wobble position (U34) of certain tRNAs, forming tRNA-cmnm(5)s(2)U34.</text>
</comment>
<dbReference type="InterPro" id="IPR044920">
    <property type="entry name" value="MnmG_C_subdom_sf"/>
</dbReference>
<keyword evidence="7 11" id="KW-0274">FAD</keyword>
<dbReference type="InterPro" id="IPR004416">
    <property type="entry name" value="MnmG"/>
</dbReference>
<proteinExistence type="inferred from homology"/>
<evidence type="ECO:0000313" key="13">
    <source>
        <dbReference type="EMBL" id="GAA0580809.1"/>
    </source>
</evidence>
<evidence type="ECO:0000256" key="5">
    <source>
        <dbReference type="ARBA" id="ARBA00022630"/>
    </source>
</evidence>
<dbReference type="InterPro" id="IPR026904">
    <property type="entry name" value="MnmG_C"/>
</dbReference>
<sequence length="645" mass="68600">MIPETCPQGPGPVLDPAMGYDVIVIGGGHAGCEAAAASARAGAKTLLLTHRRATLGEMSCNPAIGGVGKGHLVREIDTADGLMGRVADAAGIQFRILNRRKGPAVRGPRAQADRALYRSAMQAALAATANLDIREAAAEDLVLKDGRVVAVVTSDGDTLPAGAVVLTTGTFLKGLIHCGTLTFPAGRAIAGKAGFDQDGTEKPSVGLSDTLHGIGFKMGRLKTGTPPRLDGTSIDWPSLEVQHGDDPPSPFSFLTRTVPNPQVVCHITRTTEATHEVIRSNLDRAPLYSGQIHGRGPRYCPSIEDKVVRFAHRASHQIFLEPEGLDDDTIYPNGISTSLPEDVQHALLKTIPGLEKVRVLRPGYAIEYDYVDPRELKPSLETKRVSGLFFAGQINGTTGYEEAAAQGLMAGLNAARAVSGSDAVVLDRASAYIGVLIDDLVTKGVTEPYRMFTSRAEYRLTLRADNADQRLTPVFETAGCVGSERSQVFASKMASLGEARGVMEGLSLTPNQAQKYGIAVRLDGTRRTAHDLLSLPGVDFHALTAIWPELGRFGGEIAEQLEIDAQYAGYLDRQEADIAAFKRDEALALPESLDYGQVCGLSTEVRQKLTNIRPATLGQASRIDGVTPAALTLVLAHVKAKSHAA</sequence>
<dbReference type="PROSITE" id="PS01281">
    <property type="entry name" value="GIDA_2"/>
    <property type="match status" value="1"/>
</dbReference>
<dbReference type="InterPro" id="IPR047001">
    <property type="entry name" value="MnmG_C_subdom"/>
</dbReference>
<accession>A0ABP3Q7G4</accession>
<comment type="caution">
    <text evidence="11">Lacks conserved residue(s) required for the propagation of feature annotation.</text>
</comment>
<protein>
    <recommendedName>
        <fullName evidence="4 11">tRNA uridine 5-carboxymethylaminomethyl modification enzyme MnmG</fullName>
    </recommendedName>
    <alternativeName>
        <fullName evidence="10 11">Glucose-inhibited division protein A</fullName>
    </alternativeName>
</protein>
<evidence type="ECO:0000256" key="2">
    <source>
        <dbReference type="ARBA" id="ARBA00003717"/>
    </source>
</evidence>
<keyword evidence="6 11" id="KW-0819">tRNA processing</keyword>
<comment type="subcellular location">
    <subcellularLocation>
        <location evidence="11">Cytoplasm</location>
    </subcellularLocation>
</comment>
<dbReference type="Pfam" id="PF13932">
    <property type="entry name" value="SAM_GIDA_C"/>
    <property type="match status" value="1"/>
</dbReference>
<dbReference type="SUPFAM" id="SSF51905">
    <property type="entry name" value="FAD/NAD(P)-binding domain"/>
    <property type="match status" value="1"/>
</dbReference>
<keyword evidence="8 11" id="KW-0520">NAD</keyword>
<evidence type="ECO:0000256" key="11">
    <source>
        <dbReference type="HAMAP-Rule" id="MF_00129"/>
    </source>
</evidence>
<evidence type="ECO:0000256" key="6">
    <source>
        <dbReference type="ARBA" id="ARBA00022694"/>
    </source>
</evidence>
<feature type="binding site" evidence="11">
    <location>
        <begin position="296"/>
        <end position="310"/>
    </location>
    <ligand>
        <name>NAD(+)</name>
        <dbReference type="ChEBI" id="CHEBI:57540"/>
    </ligand>
</feature>
<dbReference type="InterPro" id="IPR020595">
    <property type="entry name" value="MnmG-rel_CS"/>
</dbReference>
<keyword evidence="14" id="KW-1185">Reference proteome</keyword>
<dbReference type="Proteomes" id="UP001499951">
    <property type="component" value="Unassembled WGS sequence"/>
</dbReference>
<feature type="domain" description="tRNA uridine 5-carboxymethylaminomethyl modification enzyme C-terminal subdomain" evidence="12">
    <location>
        <begin position="565"/>
        <end position="636"/>
    </location>
</feature>
<comment type="caution">
    <text evidence="13">The sequence shown here is derived from an EMBL/GenBank/DDBJ whole genome shotgun (WGS) entry which is preliminary data.</text>
</comment>
<evidence type="ECO:0000256" key="9">
    <source>
        <dbReference type="ARBA" id="ARBA00025948"/>
    </source>
</evidence>
<dbReference type="Gene3D" id="3.50.50.60">
    <property type="entry name" value="FAD/NAD(P)-binding domain"/>
    <property type="match status" value="2"/>
</dbReference>
<dbReference type="InterPro" id="IPR002218">
    <property type="entry name" value="MnmG-rel"/>
</dbReference>
<dbReference type="NCBIfam" id="TIGR00136">
    <property type="entry name" value="mnmG_gidA"/>
    <property type="match status" value="1"/>
</dbReference>
<name>A0ABP3Q7G4_9PROT</name>
<dbReference type="Pfam" id="PF01134">
    <property type="entry name" value="GIDA"/>
    <property type="match status" value="1"/>
</dbReference>
<evidence type="ECO:0000256" key="8">
    <source>
        <dbReference type="ARBA" id="ARBA00023027"/>
    </source>
</evidence>
<comment type="similarity">
    <text evidence="3 11">Belongs to the MnmG family.</text>
</comment>
<dbReference type="PANTHER" id="PTHR11806">
    <property type="entry name" value="GLUCOSE INHIBITED DIVISION PROTEIN A"/>
    <property type="match status" value="1"/>
</dbReference>
<comment type="subunit">
    <text evidence="9 11">Homodimer. Heterotetramer of two MnmE and two MnmG subunits.</text>
</comment>
<evidence type="ECO:0000256" key="1">
    <source>
        <dbReference type="ARBA" id="ARBA00001974"/>
    </source>
</evidence>
<dbReference type="InterPro" id="IPR049312">
    <property type="entry name" value="GIDA_C_N"/>
</dbReference>
<evidence type="ECO:0000256" key="3">
    <source>
        <dbReference type="ARBA" id="ARBA00007653"/>
    </source>
</evidence>
<feature type="binding site" evidence="11">
    <location>
        <begin position="26"/>
        <end position="31"/>
    </location>
    <ligand>
        <name>FAD</name>
        <dbReference type="ChEBI" id="CHEBI:57692"/>
    </ligand>
</feature>
<evidence type="ECO:0000313" key="14">
    <source>
        <dbReference type="Proteomes" id="UP001499951"/>
    </source>
</evidence>
<evidence type="ECO:0000256" key="10">
    <source>
        <dbReference type="ARBA" id="ARBA00031800"/>
    </source>
</evidence>
<dbReference type="InterPro" id="IPR040131">
    <property type="entry name" value="MnmG_N"/>
</dbReference>
<evidence type="ECO:0000259" key="12">
    <source>
        <dbReference type="SMART" id="SM01228"/>
    </source>
</evidence>